<name>A0A1L0C4T5_9ASCO</name>
<dbReference type="AlphaFoldDB" id="A0A1L0C4T5"/>
<organism evidence="4 5">
    <name type="scientific">Sungouiella intermedia</name>
    <dbReference type="NCBI Taxonomy" id="45354"/>
    <lineage>
        <taxon>Eukaryota</taxon>
        <taxon>Fungi</taxon>
        <taxon>Dikarya</taxon>
        <taxon>Ascomycota</taxon>
        <taxon>Saccharomycotina</taxon>
        <taxon>Pichiomycetes</taxon>
        <taxon>Metschnikowiaceae</taxon>
        <taxon>Sungouiella</taxon>
    </lineage>
</organism>
<dbReference type="EMBL" id="LT635769">
    <property type="protein sequence ID" value="SGZ58591.1"/>
    <property type="molecule type" value="Genomic_DNA"/>
</dbReference>
<evidence type="ECO:0000313" key="5">
    <source>
        <dbReference type="Proteomes" id="UP000182259"/>
    </source>
</evidence>
<dbReference type="Proteomes" id="UP000182259">
    <property type="component" value="Chromosome VI"/>
</dbReference>
<reference evidence="4 5" key="1">
    <citation type="submission" date="2016-10" db="EMBL/GenBank/DDBJ databases">
        <authorList>
            <person name="de Groot N.N."/>
        </authorList>
    </citation>
    <scope>NUCLEOTIDE SEQUENCE [LARGE SCALE GENOMIC DNA]</scope>
    <source>
        <strain evidence="4 5">PYCC 4715</strain>
    </source>
</reference>
<dbReference type="SUPFAM" id="SSF50978">
    <property type="entry name" value="WD40 repeat-like"/>
    <property type="match status" value="1"/>
</dbReference>
<evidence type="ECO:0000256" key="3">
    <source>
        <dbReference type="PROSITE-ProRule" id="PRU00221"/>
    </source>
</evidence>
<dbReference type="InterPro" id="IPR001680">
    <property type="entry name" value="WD40_rpt"/>
</dbReference>
<proteinExistence type="predicted"/>
<evidence type="ECO:0000256" key="1">
    <source>
        <dbReference type="ARBA" id="ARBA00022574"/>
    </source>
</evidence>
<accession>A0A1L0C4T5</accession>
<keyword evidence="2" id="KW-0677">Repeat</keyword>
<sequence length="346" mass="38987">MSYIPLPTPQIDQIASITFSPLDDQLLLSSFDGSVLLYRCQTPSGQIVPKLMSKFHADAAVTSSVFLPSRSTFVGLLDGTVRQIDFENMKLTSPIDGDPKTSINDTSSISQALNHLAAVPGQDSLVVASNYAGNLKYLDVRTQRPVFQHKTSKIFALDTTARYVTLGQASQQVQIYDVRKWNLPCQTRTSGLKYQITALRNFPSGEGYVLSSLDGRVSVEYYDELPEVQQLKFAFKCHRHKDKLKGTDSVYPVTTLRFHSQTNTLFTGGADGHVCLWDWQRRKRTKQFVAVDGAISHMDINHDESMLVVGTTDDLYLRARDYNDDVDSKRSTVYLRRLEGKEWTKR</sequence>
<dbReference type="InterPro" id="IPR015943">
    <property type="entry name" value="WD40/YVTN_repeat-like_dom_sf"/>
</dbReference>
<dbReference type="Gene3D" id="2.130.10.10">
    <property type="entry name" value="YVTN repeat-like/Quinoprotein amine dehydrogenase"/>
    <property type="match status" value="1"/>
</dbReference>
<feature type="repeat" description="WD" evidence="3">
    <location>
        <begin position="253"/>
        <end position="287"/>
    </location>
</feature>
<dbReference type="PROSITE" id="PS50082">
    <property type="entry name" value="WD_REPEATS_2"/>
    <property type="match status" value="1"/>
</dbReference>
<dbReference type="InterPro" id="IPR036322">
    <property type="entry name" value="WD40_repeat_dom_sf"/>
</dbReference>
<dbReference type="PANTHER" id="PTHR10971">
    <property type="entry name" value="MRNA EXPORT FACTOR AND BUB3"/>
    <property type="match status" value="1"/>
</dbReference>
<protein>
    <submittedName>
        <fullName evidence="4">CIC11C00000002442</fullName>
    </submittedName>
</protein>
<evidence type="ECO:0000313" key="4">
    <source>
        <dbReference type="EMBL" id="SGZ58591.1"/>
    </source>
</evidence>
<evidence type="ECO:0000256" key="2">
    <source>
        <dbReference type="ARBA" id="ARBA00022737"/>
    </source>
</evidence>
<dbReference type="Pfam" id="PF00400">
    <property type="entry name" value="WD40"/>
    <property type="match status" value="1"/>
</dbReference>
<gene>
    <name evidence="4" type="ORF">SAMEA4029009_CIC11G00000002442</name>
</gene>
<dbReference type="SMART" id="SM00320">
    <property type="entry name" value="WD40"/>
    <property type="match status" value="4"/>
</dbReference>
<keyword evidence="1 3" id="KW-0853">WD repeat</keyword>